<dbReference type="Gene3D" id="3.40.50.620">
    <property type="entry name" value="HUPs"/>
    <property type="match status" value="1"/>
</dbReference>
<dbReference type="NCBIfam" id="TIGR00420">
    <property type="entry name" value="trmU"/>
    <property type="match status" value="1"/>
</dbReference>
<dbReference type="PANTHER" id="PTHR11933">
    <property type="entry name" value="TRNA 5-METHYLAMINOMETHYL-2-THIOURIDYLATE -METHYLTRANSFERASE"/>
    <property type="match status" value="1"/>
</dbReference>
<gene>
    <name evidence="11 14" type="primary">mnmA</name>
    <name evidence="14" type="ORF">KL86CLO1_10837</name>
</gene>
<evidence type="ECO:0000256" key="4">
    <source>
        <dbReference type="ARBA" id="ARBA00022694"/>
    </source>
</evidence>
<comment type="caution">
    <text evidence="11">Lacks conserved residue(s) required for the propagation of feature annotation.</text>
</comment>
<evidence type="ECO:0000256" key="7">
    <source>
        <dbReference type="ARBA" id="ARBA00022884"/>
    </source>
</evidence>
<dbReference type="CDD" id="cd01998">
    <property type="entry name" value="MnmA_TRMU-like"/>
    <property type="match status" value="1"/>
</dbReference>
<dbReference type="Pfam" id="PF20258">
    <property type="entry name" value="tRNA_Me_trans_C"/>
    <property type="match status" value="1"/>
</dbReference>
<evidence type="ECO:0000256" key="8">
    <source>
        <dbReference type="ARBA" id="ARBA00023157"/>
    </source>
</evidence>
<keyword evidence="7 11" id="KW-0694">RNA-binding</keyword>
<feature type="region of interest" description="Interaction with tRNA" evidence="11">
    <location>
        <begin position="153"/>
        <end position="155"/>
    </location>
</feature>
<feature type="binding site" evidence="11">
    <location>
        <position position="36"/>
    </location>
    <ligand>
        <name>ATP</name>
        <dbReference type="ChEBI" id="CHEBI:30616"/>
    </ligand>
</feature>
<dbReference type="SUPFAM" id="SSF52402">
    <property type="entry name" value="Adenine nucleotide alpha hydrolases-like"/>
    <property type="match status" value="1"/>
</dbReference>
<dbReference type="Gene3D" id="2.40.30.10">
    <property type="entry name" value="Translation factors"/>
    <property type="match status" value="1"/>
</dbReference>
<comment type="catalytic activity">
    <reaction evidence="9 11">
        <text>S-sulfanyl-L-cysteinyl-[protein] + uridine(34) in tRNA + AH2 + ATP = 2-thiouridine(34) in tRNA + L-cysteinyl-[protein] + A + AMP + diphosphate + H(+)</text>
        <dbReference type="Rhea" id="RHEA:47032"/>
        <dbReference type="Rhea" id="RHEA-COMP:10131"/>
        <dbReference type="Rhea" id="RHEA-COMP:11726"/>
        <dbReference type="Rhea" id="RHEA-COMP:11727"/>
        <dbReference type="Rhea" id="RHEA-COMP:11728"/>
        <dbReference type="ChEBI" id="CHEBI:13193"/>
        <dbReference type="ChEBI" id="CHEBI:15378"/>
        <dbReference type="ChEBI" id="CHEBI:17499"/>
        <dbReference type="ChEBI" id="CHEBI:29950"/>
        <dbReference type="ChEBI" id="CHEBI:30616"/>
        <dbReference type="ChEBI" id="CHEBI:33019"/>
        <dbReference type="ChEBI" id="CHEBI:61963"/>
        <dbReference type="ChEBI" id="CHEBI:65315"/>
        <dbReference type="ChEBI" id="CHEBI:87170"/>
        <dbReference type="ChEBI" id="CHEBI:456215"/>
        <dbReference type="EC" id="2.8.1.13"/>
    </reaction>
</comment>
<feature type="active site" description="Nucleophile" evidence="11">
    <location>
        <position position="105"/>
    </location>
</feature>
<feature type="domain" description="tRNA-specific 2-thiouridylase MnmA-like central" evidence="13">
    <location>
        <begin position="212"/>
        <end position="275"/>
    </location>
</feature>
<dbReference type="GO" id="GO:0002143">
    <property type="term" value="P:tRNA wobble position uridine thiolation"/>
    <property type="evidence" value="ECO:0007669"/>
    <property type="project" value="TreeGrafter"/>
</dbReference>
<evidence type="ECO:0000256" key="10">
    <source>
        <dbReference type="ARBA" id="ARBA00056575"/>
    </source>
</evidence>
<dbReference type="GO" id="GO:0005524">
    <property type="term" value="F:ATP binding"/>
    <property type="evidence" value="ECO:0007669"/>
    <property type="project" value="UniProtKB-KW"/>
</dbReference>
<feature type="domain" description="tRNA-specific 2-thiouridylase MnmA-like C-terminal" evidence="12">
    <location>
        <begin position="283"/>
        <end position="358"/>
    </location>
</feature>
<accession>A0A212JBS5</accession>
<comment type="function">
    <text evidence="10 11">Catalyzes the 2-thiolation of uridine at the wobble position (U34) of tRNA, leading to the formation of s(2)U34.</text>
</comment>
<dbReference type="HAMAP" id="MF_00144">
    <property type="entry name" value="tRNA_thiouridyl_MnmA"/>
    <property type="match status" value="1"/>
</dbReference>
<dbReference type="InterPro" id="IPR004506">
    <property type="entry name" value="MnmA-like"/>
</dbReference>
<comment type="similarity">
    <text evidence="11">Belongs to the MnmA/TRMU family.</text>
</comment>
<evidence type="ECO:0000259" key="13">
    <source>
        <dbReference type="Pfam" id="PF20259"/>
    </source>
</evidence>
<organism evidence="14">
    <name type="scientific">uncultured Eubacteriales bacterium</name>
    <dbReference type="NCBI Taxonomy" id="172733"/>
    <lineage>
        <taxon>Bacteria</taxon>
        <taxon>Bacillati</taxon>
        <taxon>Bacillota</taxon>
        <taxon>Clostridia</taxon>
        <taxon>Eubacteriales</taxon>
        <taxon>environmental samples</taxon>
    </lineage>
</organism>
<dbReference type="NCBIfam" id="NF001138">
    <property type="entry name" value="PRK00143.1"/>
    <property type="match status" value="1"/>
</dbReference>
<evidence type="ECO:0000259" key="12">
    <source>
        <dbReference type="Pfam" id="PF20258"/>
    </source>
</evidence>
<evidence type="ECO:0000256" key="1">
    <source>
        <dbReference type="ARBA" id="ARBA00022490"/>
    </source>
</evidence>
<evidence type="ECO:0000313" key="14">
    <source>
        <dbReference type="EMBL" id="SBV96881.1"/>
    </source>
</evidence>
<dbReference type="InterPro" id="IPR014729">
    <property type="entry name" value="Rossmann-like_a/b/a_fold"/>
</dbReference>
<dbReference type="Pfam" id="PF20259">
    <property type="entry name" value="tRNA_Me_trans_M"/>
    <property type="match status" value="1"/>
</dbReference>
<feature type="binding site" evidence="11">
    <location>
        <begin position="10"/>
        <end position="17"/>
    </location>
    <ligand>
        <name>ATP</name>
        <dbReference type="ChEBI" id="CHEBI:30616"/>
    </ligand>
</feature>
<dbReference type="FunFam" id="3.40.50.620:FF:000115">
    <property type="entry name" value="tRNA-specific 2-thiouridylase MnmA"/>
    <property type="match status" value="1"/>
</dbReference>
<keyword evidence="1 11" id="KW-0963">Cytoplasm</keyword>
<dbReference type="AlphaFoldDB" id="A0A212JBS5"/>
<keyword evidence="6 11" id="KW-0067">ATP-binding</keyword>
<protein>
    <recommendedName>
        <fullName evidence="11">tRNA-specific 2-thiouridylase MnmA</fullName>
        <ecNumber evidence="11">2.8.1.13</ecNumber>
    </recommendedName>
</protein>
<keyword evidence="8" id="KW-1015">Disulfide bond</keyword>
<dbReference type="InterPro" id="IPR046884">
    <property type="entry name" value="MnmA-like_central"/>
</dbReference>
<feature type="binding site" evidence="11">
    <location>
        <position position="129"/>
    </location>
    <ligand>
        <name>ATP</name>
        <dbReference type="ChEBI" id="CHEBI:30616"/>
    </ligand>
</feature>
<dbReference type="EMBL" id="FLUN01000001">
    <property type="protein sequence ID" value="SBV96881.1"/>
    <property type="molecule type" value="Genomic_DNA"/>
</dbReference>
<reference evidence="14" key="1">
    <citation type="submission" date="2016-04" db="EMBL/GenBank/DDBJ databases">
        <authorList>
            <person name="Evans L.H."/>
            <person name="Alamgir A."/>
            <person name="Owens N."/>
            <person name="Weber N.D."/>
            <person name="Virtaneva K."/>
            <person name="Barbian K."/>
            <person name="Babar A."/>
            <person name="Rosenke K."/>
        </authorList>
    </citation>
    <scope>NUCLEOTIDE SEQUENCE</scope>
    <source>
        <strain evidence="14">86</strain>
    </source>
</reference>
<dbReference type="InterPro" id="IPR023382">
    <property type="entry name" value="MnmA-like_central_sf"/>
</dbReference>
<evidence type="ECO:0000256" key="11">
    <source>
        <dbReference type="HAMAP-Rule" id="MF_00144"/>
    </source>
</evidence>
<evidence type="ECO:0000256" key="3">
    <source>
        <dbReference type="ARBA" id="ARBA00022679"/>
    </source>
</evidence>
<keyword evidence="5 11" id="KW-0547">Nucleotide-binding</keyword>
<evidence type="ECO:0000256" key="9">
    <source>
        <dbReference type="ARBA" id="ARBA00051542"/>
    </source>
</evidence>
<dbReference type="InterPro" id="IPR046885">
    <property type="entry name" value="MnmA-like_C"/>
</dbReference>
<dbReference type="GO" id="GO:0000049">
    <property type="term" value="F:tRNA binding"/>
    <property type="evidence" value="ECO:0007669"/>
    <property type="project" value="UniProtKB-KW"/>
</dbReference>
<comment type="subcellular location">
    <subcellularLocation>
        <location evidence="11">Cytoplasm</location>
    </subcellularLocation>
</comment>
<feature type="site" description="Interaction with tRNA" evidence="11">
    <location>
        <position position="342"/>
    </location>
</feature>
<keyword evidence="2 11" id="KW-0820">tRNA-binding</keyword>
<keyword evidence="4 11" id="KW-0819">tRNA processing</keyword>
<name>A0A212JBS5_9FIRM</name>
<feature type="active site" description="Cysteine persulfide intermediate" evidence="11">
    <location>
        <position position="203"/>
    </location>
</feature>
<dbReference type="PANTHER" id="PTHR11933:SF5">
    <property type="entry name" value="MITOCHONDRIAL TRNA-SPECIFIC 2-THIOURIDYLASE 1"/>
    <property type="match status" value="1"/>
</dbReference>
<dbReference type="FunFam" id="2.30.30.280:FF:000001">
    <property type="entry name" value="tRNA-specific 2-thiouridylase MnmA"/>
    <property type="match status" value="1"/>
</dbReference>
<dbReference type="GO" id="GO:0103016">
    <property type="term" value="F:tRNA-uridine 2-sulfurtransferase activity"/>
    <property type="evidence" value="ECO:0007669"/>
    <property type="project" value="UniProtKB-EC"/>
</dbReference>
<dbReference type="GO" id="GO:0005737">
    <property type="term" value="C:cytoplasm"/>
    <property type="evidence" value="ECO:0007669"/>
    <property type="project" value="UniProtKB-SubCell"/>
</dbReference>
<feature type="region of interest" description="Interaction with tRNA" evidence="11">
    <location>
        <begin position="309"/>
        <end position="310"/>
    </location>
</feature>
<dbReference type="FunFam" id="2.40.30.10:FF:000023">
    <property type="entry name" value="tRNA-specific 2-thiouridylase MnmA"/>
    <property type="match status" value="1"/>
</dbReference>
<feature type="site" description="Interaction with tRNA" evidence="11">
    <location>
        <position position="130"/>
    </location>
</feature>
<proteinExistence type="inferred from homology"/>
<dbReference type="EC" id="2.8.1.13" evidence="11"/>
<evidence type="ECO:0000256" key="6">
    <source>
        <dbReference type="ARBA" id="ARBA00022840"/>
    </source>
</evidence>
<evidence type="ECO:0000256" key="2">
    <source>
        <dbReference type="ARBA" id="ARBA00022555"/>
    </source>
</evidence>
<dbReference type="Gene3D" id="2.30.30.280">
    <property type="entry name" value="Adenine nucleotide alpha hydrolases-like domains"/>
    <property type="match status" value="1"/>
</dbReference>
<evidence type="ECO:0000256" key="5">
    <source>
        <dbReference type="ARBA" id="ARBA00022741"/>
    </source>
</evidence>
<sequence>MPENMTALIAMSGGVDSAVAAYLTLQRGYRCEGATMRLYRNEDIGLCQFHTCCSQRDVDDAADVAFQLDMPHEVVNFTDDFNEQIIGKFILTYEAGATPNPCIDCNRYMKFDKLLQTARDKGLSHVATGHYARIEYDEARGRWLLKKAVDASKDQSYVLYVLTQDQLAHTLFPLGAYAKTQVRALAEELGFVNAHKHDSQDICFVPDGDYATFMEQYTGKAYPPGDFLDETGKVVGRHRGAIRYTLGQRKGLDLAMGSPVYVCGKSMEDNTVTVGPDSSLYTRTLLAGDMNWISVETLTAPLRVKAKTRYRQTEQWATATPGPDGTVRLEFDEPQRAVTPGQAVVLYDEDVIVGGGTILETIK</sequence>
<keyword evidence="3 11" id="KW-0808">Transferase</keyword>
<dbReference type="Pfam" id="PF03054">
    <property type="entry name" value="tRNA_Me_trans"/>
    <property type="match status" value="1"/>
</dbReference>